<dbReference type="GO" id="GO:0005886">
    <property type="term" value="C:plasma membrane"/>
    <property type="evidence" value="ECO:0007669"/>
    <property type="project" value="TreeGrafter"/>
</dbReference>
<reference evidence="4" key="1">
    <citation type="submission" date="2017-02" db="UniProtKB">
        <authorList>
            <consortium name="WormBaseParasite"/>
        </authorList>
    </citation>
    <scope>IDENTIFICATION</scope>
</reference>
<dbReference type="InterPro" id="IPR036691">
    <property type="entry name" value="Endo/exonu/phosph_ase_sf"/>
</dbReference>
<dbReference type="PANTHER" id="PTHR11200:SF275">
    <property type="entry name" value="LD06095P"/>
    <property type="match status" value="1"/>
</dbReference>
<organism evidence="4">
    <name type="scientific">Enterobius vermicularis</name>
    <name type="common">Human pinworm</name>
    <dbReference type="NCBI Taxonomy" id="51028"/>
    <lineage>
        <taxon>Eukaryota</taxon>
        <taxon>Metazoa</taxon>
        <taxon>Ecdysozoa</taxon>
        <taxon>Nematoda</taxon>
        <taxon>Chromadorea</taxon>
        <taxon>Rhabditida</taxon>
        <taxon>Spirurina</taxon>
        <taxon>Oxyuridomorpha</taxon>
        <taxon>Oxyuroidea</taxon>
        <taxon>Oxyuridae</taxon>
        <taxon>Enterobius</taxon>
    </lineage>
</organism>
<evidence type="ECO:0000259" key="1">
    <source>
        <dbReference type="SMART" id="SM00128"/>
    </source>
</evidence>
<evidence type="ECO:0000313" key="2">
    <source>
        <dbReference type="EMBL" id="VDD84933.1"/>
    </source>
</evidence>
<evidence type="ECO:0000313" key="4">
    <source>
        <dbReference type="WBParaSite" id="EVEC_0000011501-mRNA-1"/>
    </source>
</evidence>
<accession>A0A0N4USL1</accession>
<evidence type="ECO:0000313" key="3">
    <source>
        <dbReference type="Proteomes" id="UP000274131"/>
    </source>
</evidence>
<sequence length="328" mass="37934">MTQAYVCNETSEKPKPSFIVGPGGVPIPQINLLKHLAPNGQIKLMCITWNMASRSQISLSKICELAASRDVSERSDLIAFSLQELPVTNAKYHQEAVQTLSDSLRDTHRIFCWVRKWTQMLMVFIRPTLIKYASPPQWQFISTSVIVKPMRTKGAIAVTFQLFQTTIALVSCHLSHGPLVYRRNDYLKIYDTLKYCVKKLFWFGDMNFRILDRRRFDVLKEHNRFSSYSQIFTDLLADDELTIEKTKGNIFEGFTEAEICFPPTHKFIIGTDEYVCNRIPSYTDRILYLSRENGTIRPIVYNALYDENSSDHKPVFAIFNVRVSDCRD</sequence>
<dbReference type="AlphaFoldDB" id="A0A0N4USL1"/>
<dbReference type="GO" id="GO:0046856">
    <property type="term" value="P:phosphatidylinositol dephosphorylation"/>
    <property type="evidence" value="ECO:0007669"/>
    <property type="project" value="InterPro"/>
</dbReference>
<dbReference type="GO" id="GO:0004439">
    <property type="term" value="F:phosphatidylinositol-4,5-bisphosphate 5-phosphatase activity"/>
    <property type="evidence" value="ECO:0007669"/>
    <property type="project" value="TreeGrafter"/>
</dbReference>
<dbReference type="SMART" id="SM00128">
    <property type="entry name" value="IPPc"/>
    <property type="match status" value="1"/>
</dbReference>
<dbReference type="PANTHER" id="PTHR11200">
    <property type="entry name" value="INOSITOL 5-PHOSPHATASE"/>
    <property type="match status" value="1"/>
</dbReference>
<dbReference type="GO" id="GO:0005737">
    <property type="term" value="C:cytoplasm"/>
    <property type="evidence" value="ECO:0007669"/>
    <property type="project" value="TreeGrafter"/>
</dbReference>
<protein>
    <submittedName>
        <fullName evidence="4">IPPc domain-containing protein</fullName>
    </submittedName>
</protein>
<dbReference type="EMBL" id="UXUI01000034">
    <property type="protein sequence ID" value="VDD84933.1"/>
    <property type="molecule type" value="Genomic_DNA"/>
</dbReference>
<dbReference type="WBParaSite" id="EVEC_0000011501-mRNA-1">
    <property type="protein sequence ID" value="EVEC_0000011501-mRNA-1"/>
    <property type="gene ID" value="EVEC_0000011501"/>
</dbReference>
<gene>
    <name evidence="2" type="ORF">EVEC_LOCUS76</name>
</gene>
<dbReference type="OrthoDB" id="2248459at2759"/>
<dbReference type="InterPro" id="IPR000300">
    <property type="entry name" value="IPPc"/>
</dbReference>
<dbReference type="SUPFAM" id="SSF56219">
    <property type="entry name" value="DNase I-like"/>
    <property type="match status" value="1"/>
</dbReference>
<name>A0A0N4USL1_ENTVE</name>
<dbReference type="InterPro" id="IPR046985">
    <property type="entry name" value="IP5"/>
</dbReference>
<dbReference type="Gene3D" id="3.60.10.10">
    <property type="entry name" value="Endonuclease/exonuclease/phosphatase"/>
    <property type="match status" value="1"/>
</dbReference>
<proteinExistence type="predicted"/>
<feature type="domain" description="Inositol polyphosphate-related phosphatase" evidence="1">
    <location>
        <begin position="40"/>
        <end position="327"/>
    </location>
</feature>
<keyword evidence="3" id="KW-1185">Reference proteome</keyword>
<dbReference type="GO" id="GO:0001726">
    <property type="term" value="C:ruffle"/>
    <property type="evidence" value="ECO:0007669"/>
    <property type="project" value="TreeGrafter"/>
</dbReference>
<dbReference type="STRING" id="51028.A0A0N4USL1"/>
<dbReference type="Proteomes" id="UP000274131">
    <property type="component" value="Unassembled WGS sequence"/>
</dbReference>
<dbReference type="Pfam" id="PF22669">
    <property type="entry name" value="Exo_endo_phos2"/>
    <property type="match status" value="1"/>
</dbReference>
<reference evidence="2 3" key="2">
    <citation type="submission" date="2018-10" db="EMBL/GenBank/DDBJ databases">
        <authorList>
            <consortium name="Pathogen Informatics"/>
        </authorList>
    </citation>
    <scope>NUCLEOTIDE SEQUENCE [LARGE SCALE GENOMIC DNA]</scope>
</reference>